<dbReference type="AlphaFoldDB" id="A0A8J4CR12"/>
<keyword evidence="3" id="KW-1185">Reference proteome</keyword>
<protein>
    <submittedName>
        <fullName evidence="2">Uncharacterized protein</fullName>
    </submittedName>
</protein>
<dbReference type="EMBL" id="BNCP01000031">
    <property type="protein sequence ID" value="GIL84968.1"/>
    <property type="molecule type" value="Genomic_DNA"/>
</dbReference>
<name>A0A8J4CR12_9CHLO</name>
<organism evidence="2 3">
    <name type="scientific">Volvox reticuliferus</name>
    <dbReference type="NCBI Taxonomy" id="1737510"/>
    <lineage>
        <taxon>Eukaryota</taxon>
        <taxon>Viridiplantae</taxon>
        <taxon>Chlorophyta</taxon>
        <taxon>core chlorophytes</taxon>
        <taxon>Chlorophyceae</taxon>
        <taxon>CS clade</taxon>
        <taxon>Chlamydomonadales</taxon>
        <taxon>Volvocaceae</taxon>
        <taxon>Volvox</taxon>
    </lineage>
</organism>
<feature type="compositionally biased region" description="Basic and acidic residues" evidence="1">
    <location>
        <begin position="13"/>
        <end position="24"/>
    </location>
</feature>
<proteinExistence type="predicted"/>
<feature type="non-terminal residue" evidence="2">
    <location>
        <position position="188"/>
    </location>
</feature>
<dbReference type="Proteomes" id="UP000747110">
    <property type="component" value="Unassembled WGS sequence"/>
</dbReference>
<feature type="region of interest" description="Disordered" evidence="1">
    <location>
        <begin position="1"/>
        <end position="32"/>
    </location>
</feature>
<dbReference type="OrthoDB" id="561998at2759"/>
<evidence type="ECO:0000256" key="1">
    <source>
        <dbReference type="SAM" id="MobiDB-lite"/>
    </source>
</evidence>
<gene>
    <name evidence="2" type="ORF">Vretifemale_13607</name>
</gene>
<evidence type="ECO:0000313" key="3">
    <source>
        <dbReference type="Proteomes" id="UP000747110"/>
    </source>
</evidence>
<evidence type="ECO:0000313" key="2">
    <source>
        <dbReference type="EMBL" id="GIL84968.1"/>
    </source>
</evidence>
<accession>A0A8J4CR12</accession>
<reference evidence="2" key="1">
    <citation type="journal article" date="2021" name="Proc. Natl. Acad. Sci. U.S.A.">
        <title>Three genomes in the algal genus Volvox reveal the fate of a haploid sex-determining region after a transition to homothallism.</title>
        <authorList>
            <person name="Yamamoto K."/>
            <person name="Hamaji T."/>
            <person name="Kawai-Toyooka H."/>
            <person name="Matsuzaki R."/>
            <person name="Takahashi F."/>
            <person name="Nishimura Y."/>
            <person name="Kawachi M."/>
            <person name="Noguchi H."/>
            <person name="Minakuchi Y."/>
            <person name="Umen J.G."/>
            <person name="Toyoda A."/>
            <person name="Nozaki H."/>
        </authorList>
    </citation>
    <scope>NUCLEOTIDE SEQUENCE</scope>
    <source>
        <strain evidence="2">NIES-3786</strain>
    </source>
</reference>
<sequence length="188" mass="21756">PTVGEQESGEEDQSAKSEASEPKRTGAVCTDSASPHIKLASYQELDFDYDYSPYQMESTAQMPKFTHEHLPAFRAAAHRAMSHLRGRFRYQRGQVPLEDAIDLLDGFPTPETPFYTWHKAFMRDAKDNATRWLRDKSGKPDAQLDGESMLEYYLERLDSHFEPQRRNAKLIQYSRLRQDDMSPTSYLQ</sequence>
<comment type="caution">
    <text evidence="2">The sequence shown here is derived from an EMBL/GenBank/DDBJ whole genome shotgun (WGS) entry which is preliminary data.</text>
</comment>
<feature type="non-terminal residue" evidence="2">
    <location>
        <position position="1"/>
    </location>
</feature>